<keyword evidence="5" id="KW-0413">Isomerase</keyword>
<dbReference type="NCBIfam" id="NF001140">
    <property type="entry name" value="PRK00147.1"/>
    <property type="match status" value="1"/>
</dbReference>
<evidence type="ECO:0000313" key="6">
    <source>
        <dbReference type="Proteomes" id="UP000011174"/>
    </source>
</evidence>
<evidence type="ECO:0000256" key="1">
    <source>
        <dbReference type="ARBA" id="ARBA00022490"/>
    </source>
</evidence>
<dbReference type="InterPro" id="IPR036100">
    <property type="entry name" value="QueA_sf"/>
</dbReference>
<dbReference type="STRING" id="1133592.ASNER_052"/>
<dbReference type="PANTHER" id="PTHR30307">
    <property type="entry name" value="S-ADENOSYLMETHIONINE:TRNA RIBOSYLTRANSFERASE-ISOMERASE"/>
    <property type="match status" value="1"/>
</dbReference>
<dbReference type="NCBIfam" id="TIGR00113">
    <property type="entry name" value="queA"/>
    <property type="match status" value="1"/>
</dbReference>
<dbReference type="InterPro" id="IPR042118">
    <property type="entry name" value="QueA_dom1"/>
</dbReference>
<sequence>MNCFEQIEIKTSDLNFKIPSKLIVEYPSKERDESRLMVIHRKTGKIEHKLFKDLINYFDKEDVIILNNTKVFPAILYGYKEQTKAKIKVFLLRVLDKKNKILDVLVEPARKIRIGNKIFFRKKTHKYNYNLVAEVIDNTTSRGRILRFLSDLSYEEFQKQLYAIGKTPLPKYIKREVDKKDMERYQTIYAKEEGSIVAPAAGLHFSKHLLKKLEIKGISLAEITLHIGLSAFSSIEVEDLSKHKMDSEKANIKNNICKIINTAIDKKKRICAVGNSVMRTLETTVSVSKHLNPFDGWTNKFIYPPYNFSIANSLISNLHMPKSTSFIMVAAFMGYDLTIKAYQNAVKENTGFIPMEMLCLYYKMMNAIEYKTLHQYKIYEEICSSIYDRNEIKVIPKCYSLYNETKRKTNTSNINISYC</sequence>
<evidence type="ECO:0000256" key="3">
    <source>
        <dbReference type="ARBA" id="ARBA00022691"/>
    </source>
</evidence>
<keyword evidence="4" id="KW-0671">Queuosine biosynthesis</keyword>
<dbReference type="HOGENOM" id="CLU_039110_1_0_10"/>
<proteinExistence type="predicted"/>
<dbReference type="GO" id="GO:0008616">
    <property type="term" value="P:tRNA queuosine(34) biosynthetic process"/>
    <property type="evidence" value="ECO:0007669"/>
    <property type="project" value="UniProtKB-KW"/>
</dbReference>
<dbReference type="SUPFAM" id="SSF111337">
    <property type="entry name" value="QueA-like"/>
    <property type="match status" value="1"/>
</dbReference>
<evidence type="ECO:0000256" key="2">
    <source>
        <dbReference type="ARBA" id="ARBA00022679"/>
    </source>
</evidence>
<keyword evidence="3" id="KW-0949">S-adenosyl-L-methionine</keyword>
<keyword evidence="2 5" id="KW-0808">Transferase</keyword>
<dbReference type="FunFam" id="2.40.10.240:FF:000002">
    <property type="entry name" value="S-adenosylmethionine:tRNA ribosyltransferase-isomerase"/>
    <property type="match status" value="1"/>
</dbReference>
<name>L7VFV6_9FLAO</name>
<protein>
    <submittedName>
        <fullName evidence="5">S-adenosylmethionine:tRNA ribosyltransferase-isomerase</fullName>
    </submittedName>
</protein>
<dbReference type="InterPro" id="IPR003699">
    <property type="entry name" value="QueA"/>
</dbReference>
<dbReference type="AlphaFoldDB" id="L7VFV6"/>
<dbReference type="EMBL" id="CP003263">
    <property type="protein sequence ID" value="AGC66830.1"/>
    <property type="molecule type" value="Genomic_DNA"/>
</dbReference>
<evidence type="ECO:0000313" key="5">
    <source>
        <dbReference type="EMBL" id="AGC66830.1"/>
    </source>
</evidence>
<dbReference type="PATRIC" id="fig|1133592.3.peg.41"/>
<dbReference type="PANTHER" id="PTHR30307:SF0">
    <property type="entry name" value="S-ADENOSYLMETHIONINE:TRNA RIBOSYLTRANSFERASE-ISOMERASE"/>
    <property type="match status" value="1"/>
</dbReference>
<keyword evidence="6" id="KW-1185">Reference proteome</keyword>
<organism evidence="5 6">
    <name type="scientific">Candidatus Uzinura diaspidicola str. ASNER</name>
    <dbReference type="NCBI Taxonomy" id="1133592"/>
    <lineage>
        <taxon>Bacteria</taxon>
        <taxon>Pseudomonadati</taxon>
        <taxon>Bacteroidota</taxon>
        <taxon>Flavobacteriia</taxon>
        <taxon>Flavobacteriales</taxon>
        <taxon>Candidatus Uzinura</taxon>
    </lineage>
</organism>
<gene>
    <name evidence="5" type="primary">queA</name>
    <name evidence="5" type="ORF">ASNER_052</name>
</gene>
<evidence type="ECO:0000256" key="4">
    <source>
        <dbReference type="ARBA" id="ARBA00022785"/>
    </source>
</evidence>
<dbReference type="GO" id="GO:0051075">
    <property type="term" value="F:S-adenosylmethionine:tRNA ribosyltransferase-isomerase activity"/>
    <property type="evidence" value="ECO:0007669"/>
    <property type="project" value="TreeGrafter"/>
</dbReference>
<reference evidence="5 6" key="1">
    <citation type="journal article" date="2013" name="Environ. Microbiol.">
        <title>The nutrient supplying capabilities of Uzinura, an endosymbiont of armoured scale insects.</title>
        <authorList>
            <person name="Sabree Z.L."/>
            <person name="Huang C.Y."/>
            <person name="Okusu A."/>
            <person name="Moran N.A."/>
            <person name="Normark B.B."/>
        </authorList>
    </citation>
    <scope>NUCLEOTIDE SEQUENCE [LARGE SCALE GENOMIC DNA]</scope>
    <source>
        <strain evidence="5 6">ASNER</strain>
    </source>
</reference>
<dbReference type="Pfam" id="PF02547">
    <property type="entry name" value="Queuosine_synth"/>
    <property type="match status" value="1"/>
</dbReference>
<keyword evidence="1" id="KW-0963">Cytoplasm</keyword>
<accession>L7VFV6</accession>
<dbReference type="Gene3D" id="2.40.10.240">
    <property type="entry name" value="QueA-like"/>
    <property type="match status" value="1"/>
</dbReference>
<dbReference type="Proteomes" id="UP000011174">
    <property type="component" value="Chromosome"/>
</dbReference>
<dbReference type="InterPro" id="IPR042119">
    <property type="entry name" value="QueA_dom2"/>
</dbReference>
<dbReference type="KEGG" id="udi:ASNER_052"/>
<dbReference type="Gene3D" id="3.40.1780.10">
    <property type="entry name" value="QueA-like"/>
    <property type="match status" value="1"/>
</dbReference>